<reference evidence="1 2" key="1">
    <citation type="submission" date="2024-03" db="EMBL/GenBank/DDBJ databases">
        <authorList>
            <person name="Jo J.-H."/>
        </authorList>
    </citation>
    <scope>NUCLEOTIDE SEQUENCE [LARGE SCALE GENOMIC DNA]</scope>
    <source>
        <strain evidence="1 2">PS1R-30</strain>
    </source>
</reference>
<proteinExistence type="predicted"/>
<dbReference type="RefSeq" id="WP_339587516.1">
    <property type="nucleotide sequence ID" value="NZ_JBBHJZ010000002.1"/>
</dbReference>
<protein>
    <recommendedName>
        <fullName evidence="3">Integrase</fullName>
    </recommendedName>
</protein>
<accession>A0ABU8RXZ4</accession>
<dbReference type="EMBL" id="JBBHJZ010000002">
    <property type="protein sequence ID" value="MEJ5977584.1"/>
    <property type="molecule type" value="Genomic_DNA"/>
</dbReference>
<dbReference type="Proteomes" id="UP001361239">
    <property type="component" value="Unassembled WGS sequence"/>
</dbReference>
<organism evidence="1 2">
    <name type="scientific">Novosphingobium anseongense</name>
    <dbReference type="NCBI Taxonomy" id="3133436"/>
    <lineage>
        <taxon>Bacteria</taxon>
        <taxon>Pseudomonadati</taxon>
        <taxon>Pseudomonadota</taxon>
        <taxon>Alphaproteobacteria</taxon>
        <taxon>Sphingomonadales</taxon>
        <taxon>Sphingomonadaceae</taxon>
        <taxon>Novosphingobium</taxon>
    </lineage>
</organism>
<keyword evidence="2" id="KW-1185">Reference proteome</keyword>
<evidence type="ECO:0008006" key="3">
    <source>
        <dbReference type="Google" id="ProtNLM"/>
    </source>
</evidence>
<sequence length="60" mass="7115">MNQVFYNPAKRKVEKARQRAYDALQLHRGEISRHELRKRNAFLAPLEIVDSSIRCQEAFD</sequence>
<gene>
    <name evidence="1" type="ORF">WG901_13120</name>
</gene>
<name>A0ABU8RXZ4_9SPHN</name>
<evidence type="ECO:0000313" key="2">
    <source>
        <dbReference type="Proteomes" id="UP001361239"/>
    </source>
</evidence>
<evidence type="ECO:0000313" key="1">
    <source>
        <dbReference type="EMBL" id="MEJ5977584.1"/>
    </source>
</evidence>
<comment type="caution">
    <text evidence="1">The sequence shown here is derived from an EMBL/GenBank/DDBJ whole genome shotgun (WGS) entry which is preliminary data.</text>
</comment>